<dbReference type="GO" id="GO:0016020">
    <property type="term" value="C:membrane"/>
    <property type="evidence" value="ECO:0007669"/>
    <property type="project" value="UniProtKB-SubCell"/>
</dbReference>
<feature type="transmembrane region" description="Helical" evidence="5">
    <location>
        <begin position="222"/>
        <end position="244"/>
    </location>
</feature>
<keyword evidence="3 5" id="KW-1133">Transmembrane helix</keyword>
<evidence type="ECO:0000256" key="1">
    <source>
        <dbReference type="ARBA" id="ARBA00004141"/>
    </source>
</evidence>
<name>A0AAV7JK92_9METZ</name>
<comment type="caution">
    <text evidence="6">The sequence shown here is derived from an EMBL/GenBank/DDBJ whole genome shotgun (WGS) entry which is preliminary data.</text>
</comment>
<feature type="transmembrane region" description="Helical" evidence="5">
    <location>
        <begin position="51"/>
        <end position="75"/>
    </location>
</feature>
<accession>A0AAV7JK92</accession>
<evidence type="ECO:0000256" key="4">
    <source>
        <dbReference type="ARBA" id="ARBA00023136"/>
    </source>
</evidence>
<sequence>MAESRHVKRFRTIFALLQLFLLVPAALLLIIVLILFEIPTTFEPIISRYTYFFSAYIVIPSNLLAFPLAIFGALVSIRHKIPAVLTTLYIVLLSLLFIGQMTGSCLGFLNYGILRELIGQNFQNSILDYNLSNLTRNAIDSTQIDLKCCGGVNFTDWNAYITNNSYPTSCCHSSHENATCTIQNNSTNLTTISNETILFLNELPCANAIAQSVIGQTYSVGYVGLLSLTIPGILIVITFCLININLSLD</sequence>
<protein>
    <submittedName>
        <fullName evidence="6">Tetraspanin-6</fullName>
    </submittedName>
</protein>
<evidence type="ECO:0000256" key="5">
    <source>
        <dbReference type="SAM" id="Phobius"/>
    </source>
</evidence>
<dbReference type="Pfam" id="PF00335">
    <property type="entry name" value="Tetraspanin"/>
    <property type="match status" value="1"/>
</dbReference>
<evidence type="ECO:0000313" key="6">
    <source>
        <dbReference type="EMBL" id="KAI6649233.1"/>
    </source>
</evidence>
<organism evidence="6 7">
    <name type="scientific">Oopsacas minuta</name>
    <dbReference type="NCBI Taxonomy" id="111878"/>
    <lineage>
        <taxon>Eukaryota</taxon>
        <taxon>Metazoa</taxon>
        <taxon>Porifera</taxon>
        <taxon>Hexactinellida</taxon>
        <taxon>Hexasterophora</taxon>
        <taxon>Lyssacinosida</taxon>
        <taxon>Leucopsacidae</taxon>
        <taxon>Oopsacas</taxon>
    </lineage>
</organism>
<keyword evidence="4 5" id="KW-0472">Membrane</keyword>
<dbReference type="Gene3D" id="1.10.1450.10">
    <property type="entry name" value="Tetraspanin"/>
    <property type="match status" value="1"/>
</dbReference>
<dbReference type="PANTHER" id="PTHR19282">
    <property type="entry name" value="TETRASPANIN"/>
    <property type="match status" value="1"/>
</dbReference>
<dbReference type="InterPro" id="IPR008952">
    <property type="entry name" value="Tetraspanin_EC2_sf"/>
</dbReference>
<dbReference type="SUPFAM" id="SSF48652">
    <property type="entry name" value="Tetraspanin"/>
    <property type="match status" value="1"/>
</dbReference>
<dbReference type="PANTHER" id="PTHR19282:SF452">
    <property type="entry name" value="LD03691P"/>
    <property type="match status" value="1"/>
</dbReference>
<dbReference type="EMBL" id="JAKMXF010000321">
    <property type="protein sequence ID" value="KAI6649233.1"/>
    <property type="molecule type" value="Genomic_DNA"/>
</dbReference>
<evidence type="ECO:0000256" key="3">
    <source>
        <dbReference type="ARBA" id="ARBA00022989"/>
    </source>
</evidence>
<keyword evidence="7" id="KW-1185">Reference proteome</keyword>
<feature type="transmembrane region" description="Helical" evidence="5">
    <location>
        <begin position="12"/>
        <end position="36"/>
    </location>
</feature>
<dbReference type="InterPro" id="IPR018499">
    <property type="entry name" value="Tetraspanin/Peripherin"/>
</dbReference>
<evidence type="ECO:0000256" key="2">
    <source>
        <dbReference type="ARBA" id="ARBA00022692"/>
    </source>
</evidence>
<reference evidence="6 7" key="1">
    <citation type="journal article" date="2023" name="BMC Biol.">
        <title>The compact genome of the sponge Oopsacas minuta (Hexactinellida) is lacking key metazoan core genes.</title>
        <authorList>
            <person name="Santini S."/>
            <person name="Schenkelaars Q."/>
            <person name="Jourda C."/>
            <person name="Duchesne M."/>
            <person name="Belahbib H."/>
            <person name="Rocher C."/>
            <person name="Selva M."/>
            <person name="Riesgo A."/>
            <person name="Vervoort M."/>
            <person name="Leys S.P."/>
            <person name="Kodjabachian L."/>
            <person name="Le Bivic A."/>
            <person name="Borchiellini C."/>
            <person name="Claverie J.M."/>
            <person name="Renard E."/>
        </authorList>
    </citation>
    <scope>NUCLEOTIDE SEQUENCE [LARGE SCALE GENOMIC DNA]</scope>
    <source>
        <strain evidence="6">SPO-2</strain>
    </source>
</reference>
<keyword evidence="2 5" id="KW-0812">Transmembrane</keyword>
<evidence type="ECO:0000313" key="7">
    <source>
        <dbReference type="Proteomes" id="UP001165289"/>
    </source>
</evidence>
<gene>
    <name evidence="6" type="ORF">LOD99_11600</name>
</gene>
<proteinExistence type="predicted"/>
<feature type="transmembrane region" description="Helical" evidence="5">
    <location>
        <begin position="87"/>
        <end position="109"/>
    </location>
</feature>
<dbReference type="Proteomes" id="UP001165289">
    <property type="component" value="Unassembled WGS sequence"/>
</dbReference>
<comment type="subcellular location">
    <subcellularLocation>
        <location evidence="1">Membrane</location>
        <topology evidence="1">Multi-pass membrane protein</topology>
    </subcellularLocation>
</comment>
<dbReference type="AlphaFoldDB" id="A0AAV7JK92"/>